<comment type="caution">
    <text evidence="1">The sequence shown here is derived from an EMBL/GenBank/DDBJ whole genome shotgun (WGS) entry which is preliminary data.</text>
</comment>
<evidence type="ECO:0008006" key="3">
    <source>
        <dbReference type="Google" id="ProtNLM"/>
    </source>
</evidence>
<proteinExistence type="predicted"/>
<keyword evidence="2" id="KW-1185">Reference proteome</keyword>
<gene>
    <name evidence="1" type="ORF">ACFQZQ_09420</name>
</gene>
<accession>A0ABW2YNR5</accession>
<reference evidence="2" key="1">
    <citation type="journal article" date="2019" name="Int. J. Syst. Evol. Microbiol.">
        <title>The Global Catalogue of Microorganisms (GCM) 10K type strain sequencing project: providing services to taxonomists for standard genome sequencing and annotation.</title>
        <authorList>
            <consortium name="The Broad Institute Genomics Platform"/>
            <consortium name="The Broad Institute Genome Sequencing Center for Infectious Disease"/>
            <person name="Wu L."/>
            <person name="Ma J."/>
        </authorList>
    </citation>
    <scope>NUCLEOTIDE SEQUENCE [LARGE SCALE GENOMIC DNA]</scope>
    <source>
        <strain evidence="2">CCUG 55491</strain>
    </source>
</reference>
<evidence type="ECO:0000313" key="1">
    <source>
        <dbReference type="EMBL" id="MFD0739496.1"/>
    </source>
</evidence>
<dbReference type="RefSeq" id="WP_386812489.1">
    <property type="nucleotide sequence ID" value="NZ_JBHTIH010000003.1"/>
</dbReference>
<evidence type="ECO:0000313" key="2">
    <source>
        <dbReference type="Proteomes" id="UP001597090"/>
    </source>
</evidence>
<name>A0ABW2YNR5_9GAMM</name>
<dbReference type="Proteomes" id="UP001597090">
    <property type="component" value="Unassembled WGS sequence"/>
</dbReference>
<dbReference type="EMBL" id="JBHTIH010000003">
    <property type="protein sequence ID" value="MFD0739496.1"/>
    <property type="molecule type" value="Genomic_DNA"/>
</dbReference>
<protein>
    <recommendedName>
        <fullName evidence="3">AsmA family protein</fullName>
    </recommendedName>
</protein>
<sequence>MSAAPEQNSRPSHKRAVVFVVLLLVLLALLALALRWVAQPERMAGLLLDRIGAALGLQISASGASEYRLRGTPTLVLRDVVAREPGAATPVLRARRVYLSLPWSTIRARGRDLTVERIELDAPQIDLPALQHWQATRPPAEKRFPTLTAGLRISDGAIANDNWRVDRIHADLPSLYPDRPMQARLRGRYLDPPLAIPVDLAVAITRPQALIQSGVTGFAAHGRVTLERGDWRMPATLALSGPLRLGDDQLQVTPARLGMAAAYESGTTRLPFALGLHSPLVFDEATWTLAPAGVALRGRGATDTDPVPTLDAHGTLALGRRVSGQLDGVIAQWPQAWPALPPPIGQSRSPLPFALRYDGKPDFSDTAALRLRRDATVFDGRFRLPEVLAWTKAAASGSPLPPIDGTLSTPTLVISGATLEGVEIEFDDGQSPLL</sequence>
<organism evidence="1 2">
    <name type="scientific">Lysobacter koreensis</name>
    <dbReference type="NCBI Taxonomy" id="266122"/>
    <lineage>
        <taxon>Bacteria</taxon>
        <taxon>Pseudomonadati</taxon>
        <taxon>Pseudomonadota</taxon>
        <taxon>Gammaproteobacteria</taxon>
        <taxon>Lysobacterales</taxon>
        <taxon>Lysobacteraceae</taxon>
        <taxon>Lysobacter</taxon>
    </lineage>
</organism>